<evidence type="ECO:0000313" key="2">
    <source>
        <dbReference type="Proteomes" id="UP001062846"/>
    </source>
</evidence>
<reference evidence="1" key="1">
    <citation type="submission" date="2022-02" db="EMBL/GenBank/DDBJ databases">
        <title>Plant Genome Project.</title>
        <authorList>
            <person name="Zhang R.-G."/>
        </authorList>
    </citation>
    <scope>NUCLEOTIDE SEQUENCE</scope>
    <source>
        <strain evidence="1">AT1</strain>
    </source>
</reference>
<evidence type="ECO:0000313" key="1">
    <source>
        <dbReference type="EMBL" id="KAI8534016.1"/>
    </source>
</evidence>
<sequence>MMDKLRKVKASQLARVVTGGFRACTNQKCRTSPARKRACVGPTSKELEVLVVLGWVPYETSLRCLSCLSGDLSNRLLGGCDGPCGATWTLQPRWGEPRDFMLRDLQLRRMFNCGESNVMIRKKITDKSSNLHQQSPLWRNCTNIKTLKQIHASMVVNGFNSNPSALRELIYASAISIPSAINYAHQLFAQITRPDLFTWNTMIRGSAQSPNPIIAVSLYTQMQKRHVRPDNCTFPFVLKACTKLSWVKAGCAVHGKVVKFGFERNSFGRNALIYFHANCGDIRVASELFDGSEKDDVVAWSALTAGYARRGKLGAARKLFNEMPVKDLVSWNVMITGYAKRGEMESARELFDEVPKRDVVTWNVMIAGYVFSGEHERALEMFEEMRRVGERPDEVTMLSLLCACADSGALAIGEKIHCSLLEMHSRGLTILLGNGLIDMYAKCGSIQKALEVFRGMREKDVSTWNSIIGGLAFHGHSEESIRLFEEMRSLKIRPNEITFVGVLVACSHAGEVKQGHLYFKLMRDEYNIVPNIKHCGCMVDMLGRAGKLEEAFEFIDTMEIQPNAIVWRTLLGACQVHGNVELGRRANERLLGMRNDQSGDYILLSNIYASQGVWDGVETVRKLMDDSGVRKEAGGSLIEHEHKYSGASQVAISTEGEIAKSNNVDIGVGYE</sequence>
<dbReference type="EMBL" id="CM046397">
    <property type="protein sequence ID" value="KAI8534016.1"/>
    <property type="molecule type" value="Genomic_DNA"/>
</dbReference>
<gene>
    <name evidence="1" type="ORF">RHMOL_Rhmol10G0055300</name>
</gene>
<organism evidence="1 2">
    <name type="scientific">Rhododendron molle</name>
    <name type="common">Chinese azalea</name>
    <name type="synonym">Azalea mollis</name>
    <dbReference type="NCBI Taxonomy" id="49168"/>
    <lineage>
        <taxon>Eukaryota</taxon>
        <taxon>Viridiplantae</taxon>
        <taxon>Streptophyta</taxon>
        <taxon>Embryophyta</taxon>
        <taxon>Tracheophyta</taxon>
        <taxon>Spermatophyta</taxon>
        <taxon>Magnoliopsida</taxon>
        <taxon>eudicotyledons</taxon>
        <taxon>Gunneridae</taxon>
        <taxon>Pentapetalae</taxon>
        <taxon>asterids</taxon>
        <taxon>Ericales</taxon>
        <taxon>Ericaceae</taxon>
        <taxon>Ericoideae</taxon>
        <taxon>Rhodoreae</taxon>
        <taxon>Rhododendron</taxon>
    </lineage>
</organism>
<name>A0ACC0LZS5_RHOML</name>
<accession>A0ACC0LZS5</accession>
<comment type="caution">
    <text evidence="1">The sequence shown here is derived from an EMBL/GenBank/DDBJ whole genome shotgun (WGS) entry which is preliminary data.</text>
</comment>
<proteinExistence type="predicted"/>
<protein>
    <submittedName>
        <fullName evidence="1">Uncharacterized protein</fullName>
    </submittedName>
</protein>
<keyword evidence="2" id="KW-1185">Reference proteome</keyword>
<dbReference type="Proteomes" id="UP001062846">
    <property type="component" value="Chromosome 10"/>
</dbReference>